<dbReference type="AlphaFoldDB" id="A0A2N1PNE8"/>
<sequence length="117" mass="13663">MCKIIMNELSISDKSEINFDDPSLSSLGYKNYKVCDQACGLLDSYLRSLVKAKKFTSNVYNPLTDFYEMKPDERDILISNVIQFWNNNKLQLSSLLRNDKKYFMRPLLEVIKHTITP</sequence>
<comment type="caution">
    <text evidence="1">The sequence shown here is derived from an EMBL/GenBank/DDBJ whole genome shotgun (WGS) entry which is preliminary data.</text>
</comment>
<protein>
    <submittedName>
        <fullName evidence="1">Uncharacterized protein</fullName>
    </submittedName>
</protein>
<reference evidence="1 2" key="1">
    <citation type="journal article" date="2017" name="ISME J.">
        <title>Potential for microbial H2 and metal transformations associated with novel bacteria and archaea in deep terrestrial subsurface sediments.</title>
        <authorList>
            <person name="Hernsdorf A.W."/>
            <person name="Amano Y."/>
            <person name="Miyakawa K."/>
            <person name="Ise K."/>
            <person name="Suzuki Y."/>
            <person name="Anantharaman K."/>
            <person name="Probst A."/>
            <person name="Burstein D."/>
            <person name="Thomas B.C."/>
            <person name="Banfield J.F."/>
        </authorList>
    </citation>
    <scope>NUCLEOTIDE SEQUENCE [LARGE SCALE GENOMIC DNA]</scope>
    <source>
        <strain evidence="1">HGW-Wallbacteria-1</strain>
    </source>
</reference>
<dbReference type="EMBL" id="PGXC01000012">
    <property type="protein sequence ID" value="PKK89792.1"/>
    <property type="molecule type" value="Genomic_DNA"/>
</dbReference>
<organism evidence="1 2">
    <name type="scientific">Candidatus Wallbacteria bacterium HGW-Wallbacteria-1</name>
    <dbReference type="NCBI Taxonomy" id="2013854"/>
    <lineage>
        <taxon>Bacteria</taxon>
        <taxon>Candidatus Walliibacteriota</taxon>
    </lineage>
</organism>
<accession>A0A2N1PNE8</accession>
<evidence type="ECO:0000313" key="1">
    <source>
        <dbReference type="EMBL" id="PKK89792.1"/>
    </source>
</evidence>
<dbReference type="Proteomes" id="UP000233256">
    <property type="component" value="Unassembled WGS sequence"/>
</dbReference>
<name>A0A2N1PNE8_9BACT</name>
<gene>
    <name evidence="1" type="ORF">CVV64_12785</name>
</gene>
<proteinExistence type="predicted"/>
<evidence type="ECO:0000313" key="2">
    <source>
        <dbReference type="Proteomes" id="UP000233256"/>
    </source>
</evidence>